<sequence length="128" mass="14034">MEIMILSCAKCKLSRSMTLKALLTLPDGTELPSLVGMPPMRCASCGGPICLELTESVVHYLHIPSLREVQELPTLALCGMMLEGLLASRTDFFTTDQDKVTCEKCKELLERKEQNENGDGNTEAGEDV</sequence>
<organism evidence="1">
    <name type="scientific">marine sediment metagenome</name>
    <dbReference type="NCBI Taxonomy" id="412755"/>
    <lineage>
        <taxon>unclassified sequences</taxon>
        <taxon>metagenomes</taxon>
        <taxon>ecological metagenomes</taxon>
    </lineage>
</organism>
<evidence type="ECO:0000313" key="1">
    <source>
        <dbReference type="EMBL" id="GAH75440.1"/>
    </source>
</evidence>
<accession>X1J1Q6</accession>
<proteinExistence type="predicted"/>
<name>X1J1Q6_9ZZZZ</name>
<protein>
    <submittedName>
        <fullName evidence="1">Uncharacterized protein</fullName>
    </submittedName>
</protein>
<gene>
    <name evidence="1" type="ORF">S03H2_46095</name>
</gene>
<comment type="caution">
    <text evidence="1">The sequence shown here is derived from an EMBL/GenBank/DDBJ whole genome shotgun (WGS) entry which is preliminary data.</text>
</comment>
<dbReference type="EMBL" id="BARU01028918">
    <property type="protein sequence ID" value="GAH75440.1"/>
    <property type="molecule type" value="Genomic_DNA"/>
</dbReference>
<reference evidence="1" key="1">
    <citation type="journal article" date="2014" name="Front. Microbiol.">
        <title>High frequency of phylogenetically diverse reductive dehalogenase-homologous genes in deep subseafloor sedimentary metagenomes.</title>
        <authorList>
            <person name="Kawai M."/>
            <person name="Futagami T."/>
            <person name="Toyoda A."/>
            <person name="Takaki Y."/>
            <person name="Nishi S."/>
            <person name="Hori S."/>
            <person name="Arai W."/>
            <person name="Tsubouchi T."/>
            <person name="Morono Y."/>
            <person name="Uchiyama I."/>
            <person name="Ito T."/>
            <person name="Fujiyama A."/>
            <person name="Inagaki F."/>
            <person name="Takami H."/>
        </authorList>
    </citation>
    <scope>NUCLEOTIDE SEQUENCE</scope>
    <source>
        <strain evidence="1">Expedition CK06-06</strain>
    </source>
</reference>
<dbReference type="AlphaFoldDB" id="X1J1Q6"/>